<name>A0ABY2Q252_9HYPH</name>
<dbReference type="CDD" id="cd00190">
    <property type="entry name" value="Tryp_SPc"/>
    <property type="match status" value="1"/>
</dbReference>
<keyword evidence="4 6" id="KW-0378">Hydrolase</keyword>
<evidence type="ECO:0000256" key="6">
    <source>
        <dbReference type="RuleBase" id="RU363034"/>
    </source>
</evidence>
<evidence type="ECO:0000313" key="10">
    <source>
        <dbReference type="Proteomes" id="UP000306441"/>
    </source>
</evidence>
<keyword evidence="5" id="KW-1015">Disulfide bond</keyword>
<dbReference type="PRINTS" id="PR00722">
    <property type="entry name" value="CHYMOTRYPSIN"/>
</dbReference>
<dbReference type="PROSITE" id="PS00134">
    <property type="entry name" value="TRYPSIN_HIS"/>
    <property type="match status" value="1"/>
</dbReference>
<dbReference type="InterPro" id="IPR001314">
    <property type="entry name" value="Peptidase_S1A"/>
</dbReference>
<dbReference type="InterPro" id="IPR050127">
    <property type="entry name" value="Serine_Proteases_S1"/>
</dbReference>
<feature type="signal peptide" evidence="7">
    <location>
        <begin position="1"/>
        <end position="26"/>
    </location>
</feature>
<dbReference type="PROSITE" id="PS00135">
    <property type="entry name" value="TRYPSIN_SER"/>
    <property type="match status" value="1"/>
</dbReference>
<keyword evidence="3 6" id="KW-0645">Protease</keyword>
<dbReference type="InterPro" id="IPR001254">
    <property type="entry name" value="Trypsin_dom"/>
</dbReference>
<proteinExistence type="predicted"/>
<keyword evidence="6" id="KW-0720">Serine protease</keyword>
<dbReference type="SUPFAM" id="SSF50494">
    <property type="entry name" value="Trypsin-like serine proteases"/>
    <property type="match status" value="1"/>
</dbReference>
<organism evidence="9 10">
    <name type="scientific">Ollibium composti</name>
    <dbReference type="NCBI Taxonomy" id="2675109"/>
    <lineage>
        <taxon>Bacteria</taxon>
        <taxon>Pseudomonadati</taxon>
        <taxon>Pseudomonadota</taxon>
        <taxon>Alphaproteobacteria</taxon>
        <taxon>Hyphomicrobiales</taxon>
        <taxon>Phyllobacteriaceae</taxon>
        <taxon>Ollibium</taxon>
    </lineage>
</organism>
<dbReference type="InterPro" id="IPR018114">
    <property type="entry name" value="TRYPSIN_HIS"/>
</dbReference>
<dbReference type="Proteomes" id="UP000306441">
    <property type="component" value="Unassembled WGS sequence"/>
</dbReference>
<feature type="domain" description="Peptidase S1" evidence="8">
    <location>
        <begin position="67"/>
        <end position="345"/>
    </location>
</feature>
<evidence type="ECO:0000256" key="1">
    <source>
        <dbReference type="ARBA" id="ARBA00004613"/>
    </source>
</evidence>
<protein>
    <submittedName>
        <fullName evidence="9">Trypsin-like serine protease</fullName>
    </submittedName>
</protein>
<evidence type="ECO:0000256" key="3">
    <source>
        <dbReference type="ARBA" id="ARBA00022670"/>
    </source>
</evidence>
<keyword evidence="2" id="KW-0964">Secreted</keyword>
<comment type="caution">
    <text evidence="9">The sequence shown here is derived from an EMBL/GenBank/DDBJ whole genome shotgun (WGS) entry which is preliminary data.</text>
</comment>
<dbReference type="PROSITE" id="PS50240">
    <property type="entry name" value="TRYPSIN_DOM"/>
    <property type="match status" value="1"/>
</dbReference>
<evidence type="ECO:0000313" key="9">
    <source>
        <dbReference type="EMBL" id="THF54980.1"/>
    </source>
</evidence>
<dbReference type="SMART" id="SM00020">
    <property type="entry name" value="Tryp_SPc"/>
    <property type="match status" value="1"/>
</dbReference>
<accession>A0ABY2Q252</accession>
<evidence type="ECO:0000256" key="2">
    <source>
        <dbReference type="ARBA" id="ARBA00022525"/>
    </source>
</evidence>
<keyword evidence="10" id="KW-1185">Reference proteome</keyword>
<dbReference type="PANTHER" id="PTHR24264:SF65">
    <property type="entry name" value="SRCR DOMAIN-CONTAINING PROTEIN"/>
    <property type="match status" value="1"/>
</dbReference>
<sequence length="365" mass="37731">MGINRVGIDRASSLAAASLLALAATAAVGGAAYADAAKPEAAVSPMKRVAEARDKAKAENPDGADRVFGGKEAEKGQYPFQVALLTSERLDESADSQPNAQFCGGSLIAPQWVLTAAHCLSDNGEAIDPASVTILIGATHLAEGKRAKVSEVVVHEGYSTETLDNDLGLLRLAEPVDAPIIRISATAAPDSGKTTVTGWGMMEDGTFPNDLMVADLDLEPNAACNSGIKQIYASDLRMALGQLAGRMRYSEKGIEAGAEAIASDMRDPLTANMICAGTTSGQRDACNGDSGGPLFVDGKDGPEQIGVVSWGEGPADGTAACGHKNAYGVYTRLGNYVSWVEARMQMPAPAPEKAPGNGIAQKPKT</sequence>
<evidence type="ECO:0000256" key="4">
    <source>
        <dbReference type="ARBA" id="ARBA00022801"/>
    </source>
</evidence>
<comment type="subcellular location">
    <subcellularLocation>
        <location evidence="1">Secreted</location>
    </subcellularLocation>
</comment>
<evidence type="ECO:0000256" key="5">
    <source>
        <dbReference type="ARBA" id="ARBA00023157"/>
    </source>
</evidence>
<reference evidence="9 10" key="1">
    <citation type="submission" date="2019-04" db="EMBL/GenBank/DDBJ databases">
        <title>Mesorhizobium composti sp. nov., isolated from compost.</title>
        <authorList>
            <person name="Lin S.-Y."/>
            <person name="Hameed A."/>
            <person name="Hsieh Y.-T."/>
            <person name="Young C.-C."/>
        </authorList>
    </citation>
    <scope>NUCLEOTIDE SEQUENCE [LARGE SCALE GENOMIC DNA]</scope>
    <source>
        <strain evidence="9 10">CC-YTH430</strain>
    </source>
</reference>
<dbReference type="InterPro" id="IPR043504">
    <property type="entry name" value="Peptidase_S1_PA_chymotrypsin"/>
</dbReference>
<dbReference type="InterPro" id="IPR009003">
    <property type="entry name" value="Peptidase_S1_PA"/>
</dbReference>
<gene>
    <name evidence="9" type="ORF">E6C48_20060</name>
</gene>
<dbReference type="Pfam" id="PF00089">
    <property type="entry name" value="Trypsin"/>
    <property type="match status" value="1"/>
</dbReference>
<keyword evidence="7" id="KW-0732">Signal</keyword>
<evidence type="ECO:0000256" key="7">
    <source>
        <dbReference type="SAM" id="SignalP"/>
    </source>
</evidence>
<evidence type="ECO:0000259" key="8">
    <source>
        <dbReference type="PROSITE" id="PS50240"/>
    </source>
</evidence>
<dbReference type="EMBL" id="SSNY01000014">
    <property type="protein sequence ID" value="THF54980.1"/>
    <property type="molecule type" value="Genomic_DNA"/>
</dbReference>
<dbReference type="InterPro" id="IPR033116">
    <property type="entry name" value="TRYPSIN_SER"/>
</dbReference>
<feature type="chain" id="PRO_5045581957" evidence="7">
    <location>
        <begin position="27"/>
        <end position="365"/>
    </location>
</feature>
<dbReference type="PANTHER" id="PTHR24264">
    <property type="entry name" value="TRYPSIN-RELATED"/>
    <property type="match status" value="1"/>
</dbReference>
<dbReference type="Gene3D" id="2.40.10.10">
    <property type="entry name" value="Trypsin-like serine proteases"/>
    <property type="match status" value="1"/>
</dbReference>